<dbReference type="EMBL" id="NGJS01000019">
    <property type="protein sequence ID" value="RST97160.1"/>
    <property type="molecule type" value="Genomic_DNA"/>
</dbReference>
<protein>
    <submittedName>
        <fullName evidence="1">Uncharacterized protein</fullName>
    </submittedName>
</protein>
<dbReference type="AlphaFoldDB" id="A0A429ZU42"/>
<name>A0A429ZU42_9ENTE</name>
<dbReference type="Proteomes" id="UP000287857">
    <property type="component" value="Unassembled WGS sequence"/>
</dbReference>
<proteinExistence type="predicted"/>
<sequence>MIDISWSGNQIYLIILGDFFYTTLKALLNHPHSRWFSKHIKIDADEFLHPHQKLHCHFN</sequence>
<organism evidence="1 2">
    <name type="scientific">Vagococcus vulneris</name>
    <dbReference type="NCBI Taxonomy" id="1977869"/>
    <lineage>
        <taxon>Bacteria</taxon>
        <taxon>Bacillati</taxon>
        <taxon>Bacillota</taxon>
        <taxon>Bacilli</taxon>
        <taxon>Lactobacillales</taxon>
        <taxon>Enterococcaceae</taxon>
        <taxon>Vagococcus</taxon>
    </lineage>
</organism>
<gene>
    <name evidence="1" type="ORF">CBF37_10285</name>
</gene>
<accession>A0A429ZU42</accession>
<evidence type="ECO:0000313" key="1">
    <source>
        <dbReference type="EMBL" id="RST97160.1"/>
    </source>
</evidence>
<reference evidence="1 2" key="1">
    <citation type="submission" date="2017-05" db="EMBL/GenBank/DDBJ databases">
        <title>Vagococcus spp. assemblies.</title>
        <authorList>
            <person name="Gulvik C.A."/>
        </authorList>
    </citation>
    <scope>NUCLEOTIDE SEQUENCE [LARGE SCALE GENOMIC DNA]</scope>
    <source>
        <strain evidence="1 2">SS1995</strain>
    </source>
</reference>
<evidence type="ECO:0000313" key="2">
    <source>
        <dbReference type="Proteomes" id="UP000287857"/>
    </source>
</evidence>
<comment type="caution">
    <text evidence="1">The sequence shown here is derived from an EMBL/GenBank/DDBJ whole genome shotgun (WGS) entry which is preliminary data.</text>
</comment>
<keyword evidence="2" id="KW-1185">Reference proteome</keyword>